<keyword evidence="4" id="KW-1185">Reference proteome</keyword>
<proteinExistence type="predicted"/>
<sequence>MASFAELPTELYEAIFSHIAYPDLQQVVLAVTRAIPLSAVPTQALYESINVTRPQQAVPLYRRLRQQPSHGKGKQSGHGHHGVGGLVRNFTIDTWEVDADVIVNIMPFLSRLHSLTIRVGPRNFAPEHLEEIFTNPMPSLRTLSLRFKPYVEKATYYQFLKGAYFDSTLIALSRWPPGQLSTISIVQEPLPTEDKQVKRDFAQPIVFFRLDLSVLLKSDAISESLESLRVRIPARPIARALFNASPHSLIADSIIAPNLEFLDISTCGVLESELDTILWRFISLKHLVADDCSLLRGELHEGEGHDLGKRCALIGARRAKDREKALKAWSEARALAKTTANGGQVQVDSTRRAPKPGRKGLATATISFRDPPPVIPAAIVSSSTQPATSSAISPSNPPGMKFGKPASKKQNISVALEQSTPENFVPNLVGAFAQTSISTKEDPKDDVPVGKHRDGKKHSKRKKTHSGKSKAPKSPSLKIRVLPCIPCLATISIKLTSSVAESRYEVIRSEFREGWKEGITQLGATWARLRTSAKNGVRVMRITTADPATDSDSVSSSSGGGSNSEGSSSNELGEGLYGLEDIDPADMEAFDMPTGENGMSMTPPIICFAGPGTEGNHEQNCGHSVGWEVMGDVL</sequence>
<feature type="domain" description="F-box" evidence="2">
    <location>
        <begin position="1"/>
        <end position="49"/>
    </location>
</feature>
<dbReference type="SUPFAM" id="SSF52047">
    <property type="entry name" value="RNI-like"/>
    <property type="match status" value="1"/>
</dbReference>
<comment type="caution">
    <text evidence="3">The sequence shown here is derived from an EMBL/GenBank/DDBJ whole genome shotgun (WGS) entry which is preliminary data.</text>
</comment>
<evidence type="ECO:0000256" key="1">
    <source>
        <dbReference type="SAM" id="MobiDB-lite"/>
    </source>
</evidence>
<feature type="compositionally biased region" description="Basic and acidic residues" evidence="1">
    <location>
        <begin position="439"/>
        <end position="452"/>
    </location>
</feature>
<accession>A0A8H5ETH7</accession>
<gene>
    <name evidence="3" type="ORF">D9619_002780</name>
</gene>
<dbReference type="Proteomes" id="UP000567179">
    <property type="component" value="Unassembled WGS sequence"/>
</dbReference>
<dbReference type="AlphaFoldDB" id="A0A8H5ETH7"/>
<name>A0A8H5ETH7_9AGAR</name>
<evidence type="ECO:0000313" key="3">
    <source>
        <dbReference type="EMBL" id="KAF5311804.1"/>
    </source>
</evidence>
<evidence type="ECO:0000259" key="2">
    <source>
        <dbReference type="PROSITE" id="PS50181"/>
    </source>
</evidence>
<feature type="region of interest" description="Disordered" evidence="1">
    <location>
        <begin position="544"/>
        <end position="577"/>
    </location>
</feature>
<dbReference type="InterPro" id="IPR001810">
    <property type="entry name" value="F-box_dom"/>
</dbReference>
<feature type="region of interest" description="Disordered" evidence="1">
    <location>
        <begin position="339"/>
        <end position="407"/>
    </location>
</feature>
<dbReference type="PROSITE" id="PS50181">
    <property type="entry name" value="FBOX"/>
    <property type="match status" value="1"/>
</dbReference>
<organism evidence="3 4">
    <name type="scientific">Psilocybe cf. subviscida</name>
    <dbReference type="NCBI Taxonomy" id="2480587"/>
    <lineage>
        <taxon>Eukaryota</taxon>
        <taxon>Fungi</taxon>
        <taxon>Dikarya</taxon>
        <taxon>Basidiomycota</taxon>
        <taxon>Agaricomycotina</taxon>
        <taxon>Agaricomycetes</taxon>
        <taxon>Agaricomycetidae</taxon>
        <taxon>Agaricales</taxon>
        <taxon>Agaricineae</taxon>
        <taxon>Strophariaceae</taxon>
        <taxon>Psilocybe</taxon>
    </lineage>
</organism>
<feature type="compositionally biased region" description="Polar residues" evidence="1">
    <location>
        <begin position="339"/>
        <end position="348"/>
    </location>
</feature>
<reference evidence="3 4" key="1">
    <citation type="journal article" date="2020" name="ISME J.">
        <title>Uncovering the hidden diversity of litter-decomposition mechanisms in mushroom-forming fungi.</title>
        <authorList>
            <person name="Floudas D."/>
            <person name="Bentzer J."/>
            <person name="Ahren D."/>
            <person name="Johansson T."/>
            <person name="Persson P."/>
            <person name="Tunlid A."/>
        </authorList>
    </citation>
    <scope>NUCLEOTIDE SEQUENCE [LARGE SCALE GENOMIC DNA]</scope>
    <source>
        <strain evidence="3 4">CBS 101986</strain>
    </source>
</reference>
<feature type="compositionally biased region" description="Polar residues" evidence="1">
    <location>
        <begin position="380"/>
        <end position="394"/>
    </location>
</feature>
<dbReference type="OrthoDB" id="3353982at2759"/>
<evidence type="ECO:0000313" key="4">
    <source>
        <dbReference type="Proteomes" id="UP000567179"/>
    </source>
</evidence>
<feature type="region of interest" description="Disordered" evidence="1">
    <location>
        <begin position="436"/>
        <end position="475"/>
    </location>
</feature>
<protein>
    <recommendedName>
        <fullName evidence="2">F-box domain-containing protein</fullName>
    </recommendedName>
</protein>
<feature type="compositionally biased region" description="Basic residues" evidence="1">
    <location>
        <begin position="453"/>
        <end position="471"/>
    </location>
</feature>
<feature type="compositionally biased region" description="Low complexity" evidence="1">
    <location>
        <begin position="564"/>
        <end position="577"/>
    </location>
</feature>
<dbReference type="EMBL" id="JAACJJ010000056">
    <property type="protein sequence ID" value="KAF5311804.1"/>
    <property type="molecule type" value="Genomic_DNA"/>
</dbReference>